<dbReference type="EMBL" id="PJKN01000001">
    <property type="protein sequence ID" value="PNC57900.1"/>
    <property type="molecule type" value="Genomic_DNA"/>
</dbReference>
<protein>
    <submittedName>
        <fullName evidence="3">Exosortase-associated EpsI family protein</fullName>
    </submittedName>
</protein>
<evidence type="ECO:0000256" key="1">
    <source>
        <dbReference type="SAM" id="MobiDB-lite"/>
    </source>
</evidence>
<feature type="domain" description="Methanolan biosynthesis EpsI" evidence="2">
    <location>
        <begin position="9"/>
        <end position="232"/>
    </location>
</feature>
<sequence length="240" mass="27527">MNIKTLKILIIPFLLAVMLGGTYLMPRRGEVQDSSISMDLPTGMNPSGWHGTRRQESEQERGILAPDTEFSKADYVQELPISLDATETVPVLCRVSIVKSGHDLNNSIHRPERCLPAQGHFNLTGTTVDVPVKGRGTIRMTKLKSQQNIAPDHPQPVILDNMHYYVFIGHRHMTEDHLIRTLMDMKDRVLHGMDQRWCYFQISTTYGDKIRVPEEKAREQTERLISQLLSQLVKWDELNR</sequence>
<evidence type="ECO:0000313" key="4">
    <source>
        <dbReference type="Proteomes" id="UP000235914"/>
    </source>
</evidence>
<proteinExistence type="predicted"/>
<gene>
    <name evidence="3" type="ORF">CXU09_02235</name>
</gene>
<dbReference type="AlphaFoldDB" id="A0AAP8TAF1"/>
<dbReference type="Pfam" id="PF11984">
    <property type="entry name" value="DUF3485"/>
    <property type="match status" value="1"/>
</dbReference>
<organism evidence="3 4">
    <name type="scientific">Akkermansia muciniphila</name>
    <dbReference type="NCBI Taxonomy" id="239935"/>
    <lineage>
        <taxon>Bacteria</taxon>
        <taxon>Pseudomonadati</taxon>
        <taxon>Verrucomicrobiota</taxon>
        <taxon>Verrucomicrobiia</taxon>
        <taxon>Verrucomicrobiales</taxon>
        <taxon>Akkermansiaceae</taxon>
        <taxon>Akkermansia</taxon>
    </lineage>
</organism>
<name>A0AAP8TAF1_9BACT</name>
<dbReference type="RefSeq" id="WP_022197529.1">
    <property type="nucleotide sequence ID" value="NZ_CP010553.1"/>
</dbReference>
<comment type="caution">
    <text evidence="3">The sequence shown here is derived from an EMBL/GenBank/DDBJ whole genome shotgun (WGS) entry which is preliminary data.</text>
</comment>
<reference evidence="3 4" key="1">
    <citation type="journal article" date="2017" name="BMC Genomics">
        <title>Genome sequencing of 39 Akkermansia muciniphila isolates reveals its population structure, genomic and functional diverisity, and global distribution in mammalian gut microbiotas.</title>
        <authorList>
            <person name="Guo X."/>
            <person name="Li S."/>
            <person name="Zhang J."/>
            <person name="Wu F."/>
            <person name="Li X."/>
            <person name="Wu D."/>
            <person name="Zhang M."/>
            <person name="Ou Z."/>
            <person name="Jie Z."/>
            <person name="Yan Q."/>
            <person name="Li P."/>
            <person name="Yi J."/>
            <person name="Peng Y."/>
        </authorList>
    </citation>
    <scope>NUCLEOTIDE SEQUENCE [LARGE SCALE GENOMIC DNA]</scope>
    <source>
        <strain evidence="3 4">GP43</strain>
    </source>
</reference>
<dbReference type="Proteomes" id="UP000235914">
    <property type="component" value="Unassembled WGS sequence"/>
</dbReference>
<dbReference type="InterPro" id="IPR014263">
    <property type="entry name" value="Methanolan_biosynth_EpsI"/>
</dbReference>
<accession>A0AAP8TAF1</accession>
<feature type="region of interest" description="Disordered" evidence="1">
    <location>
        <begin position="41"/>
        <end position="60"/>
    </location>
</feature>
<evidence type="ECO:0000313" key="3">
    <source>
        <dbReference type="EMBL" id="PNC57900.1"/>
    </source>
</evidence>
<evidence type="ECO:0000259" key="2">
    <source>
        <dbReference type="Pfam" id="PF11984"/>
    </source>
</evidence>